<dbReference type="InterPro" id="IPR011852">
    <property type="entry name" value="TRAP_TAXI"/>
</dbReference>
<dbReference type="PROSITE" id="PS51318">
    <property type="entry name" value="TAT"/>
    <property type="match status" value="1"/>
</dbReference>
<accession>A0ABN2NQL6</accession>
<keyword evidence="1" id="KW-0732">Signal</keyword>
<organism evidence="2 3">
    <name type="scientific">Streptomyces sodiiphilus</name>
    <dbReference type="NCBI Taxonomy" id="226217"/>
    <lineage>
        <taxon>Bacteria</taxon>
        <taxon>Bacillati</taxon>
        <taxon>Actinomycetota</taxon>
        <taxon>Actinomycetes</taxon>
        <taxon>Kitasatosporales</taxon>
        <taxon>Streptomycetaceae</taxon>
        <taxon>Streptomyces</taxon>
    </lineage>
</organism>
<dbReference type="InterPro" id="IPR006311">
    <property type="entry name" value="TAT_signal"/>
</dbReference>
<evidence type="ECO:0000256" key="1">
    <source>
        <dbReference type="SAM" id="SignalP"/>
    </source>
</evidence>
<dbReference type="CDD" id="cd13520">
    <property type="entry name" value="PBP2_TAXI_TRAP"/>
    <property type="match status" value="1"/>
</dbReference>
<evidence type="ECO:0000313" key="2">
    <source>
        <dbReference type="EMBL" id="GAA1895338.1"/>
    </source>
</evidence>
<proteinExistence type="predicted"/>
<dbReference type="RefSeq" id="WP_344257919.1">
    <property type="nucleotide sequence ID" value="NZ_BAAAMJ010000001.1"/>
</dbReference>
<dbReference type="PANTHER" id="PTHR42941">
    <property type="entry name" value="SLL1037 PROTEIN"/>
    <property type="match status" value="1"/>
</dbReference>
<dbReference type="NCBIfam" id="TIGR02122">
    <property type="entry name" value="TRAP_TAXI"/>
    <property type="match status" value="1"/>
</dbReference>
<dbReference type="EMBL" id="BAAAMJ010000001">
    <property type="protein sequence ID" value="GAA1895338.1"/>
    <property type="molecule type" value="Genomic_DNA"/>
</dbReference>
<protein>
    <submittedName>
        <fullName evidence="2">TAXI family TRAP transporter solute-binding subunit</fullName>
    </submittedName>
</protein>
<dbReference type="PANTHER" id="PTHR42941:SF1">
    <property type="entry name" value="SLL1037 PROTEIN"/>
    <property type="match status" value="1"/>
</dbReference>
<dbReference type="SUPFAM" id="SSF53850">
    <property type="entry name" value="Periplasmic binding protein-like II"/>
    <property type="match status" value="1"/>
</dbReference>
<gene>
    <name evidence="2" type="ORF">GCM10009716_01550</name>
</gene>
<dbReference type="Pfam" id="PF16868">
    <property type="entry name" value="NMT1_3"/>
    <property type="match status" value="1"/>
</dbReference>
<evidence type="ECO:0000313" key="3">
    <source>
        <dbReference type="Proteomes" id="UP001501303"/>
    </source>
</evidence>
<reference evidence="2 3" key="1">
    <citation type="journal article" date="2019" name="Int. J. Syst. Evol. Microbiol.">
        <title>The Global Catalogue of Microorganisms (GCM) 10K type strain sequencing project: providing services to taxonomists for standard genome sequencing and annotation.</title>
        <authorList>
            <consortium name="The Broad Institute Genomics Platform"/>
            <consortium name="The Broad Institute Genome Sequencing Center for Infectious Disease"/>
            <person name="Wu L."/>
            <person name="Ma J."/>
        </authorList>
    </citation>
    <scope>NUCLEOTIDE SEQUENCE [LARGE SCALE GENOMIC DNA]</scope>
    <source>
        <strain evidence="2 3">JCM 13581</strain>
    </source>
</reference>
<dbReference type="Proteomes" id="UP001501303">
    <property type="component" value="Unassembled WGS sequence"/>
</dbReference>
<comment type="caution">
    <text evidence="2">The sequence shown here is derived from an EMBL/GenBank/DDBJ whole genome shotgun (WGS) entry which is preliminary data.</text>
</comment>
<dbReference type="Gene3D" id="3.40.190.10">
    <property type="entry name" value="Periplasmic binding protein-like II"/>
    <property type="match status" value="2"/>
</dbReference>
<sequence length="341" mass="36725">MGRQRRRTALGITAGLCLTVLATSCTQPADAAREDEGDRSSLSIATGTTGGIYYPLGGAMAEIINRDVEGVSASAEATGASVENLRLMAGNESDLAITQGDVAYQAYHGEGEFADSPVRAQALMVLYPNVYHAVSLRSVHREQRLDCFGDIKGKRFSVGAPGSGNELATNLVFEALGMSPDADITRQRYAYAETARALREGQVDAGSWVVGEGHGSLRELEATDPIHLIPMCEDELAKVTGEHPFYTPHTVRGGTYSTVEEDVDTLALWNVLSVPEDMSEERGYELASALYGNTDFLGQVYEGGIEYLVLETLEHSPVPLHPGVIRYAEEQGVTVPDELRP</sequence>
<feature type="signal peptide" evidence="1">
    <location>
        <begin position="1"/>
        <end position="31"/>
    </location>
</feature>
<dbReference type="PROSITE" id="PS51257">
    <property type="entry name" value="PROKAR_LIPOPROTEIN"/>
    <property type="match status" value="1"/>
</dbReference>
<feature type="chain" id="PRO_5046259659" evidence="1">
    <location>
        <begin position="32"/>
        <end position="341"/>
    </location>
</feature>
<name>A0ABN2NQL6_9ACTN</name>
<keyword evidence="3" id="KW-1185">Reference proteome</keyword>